<feature type="compositionally biased region" description="Low complexity" evidence="1">
    <location>
        <begin position="226"/>
        <end position="236"/>
    </location>
</feature>
<feature type="transmembrane region" description="Helical" evidence="2">
    <location>
        <begin position="85"/>
        <end position="103"/>
    </location>
</feature>
<dbReference type="Pfam" id="PF09534">
    <property type="entry name" value="Trp_oprn_chp"/>
    <property type="match status" value="1"/>
</dbReference>
<proteinExistence type="predicted"/>
<dbReference type="Proteomes" id="UP001527866">
    <property type="component" value="Unassembled WGS sequence"/>
</dbReference>
<evidence type="ECO:0000313" key="3">
    <source>
        <dbReference type="EMBL" id="MDA2810689.1"/>
    </source>
</evidence>
<comment type="caution">
    <text evidence="3">The sequence shown here is derived from an EMBL/GenBank/DDBJ whole genome shotgun (WGS) entry which is preliminary data.</text>
</comment>
<name>A0ABT4U166_9ACTN</name>
<keyword evidence="2" id="KW-1133">Transmembrane helix</keyword>
<reference evidence="3 4" key="1">
    <citation type="submission" date="2023-01" db="EMBL/GenBank/DDBJ databases">
        <title>Draft genome sequence of Nocardiopsis sp. RSe5-2 isolated from halophytes.</title>
        <authorList>
            <person name="Duangmal K."/>
            <person name="Chantavorakit T."/>
        </authorList>
    </citation>
    <scope>NUCLEOTIDE SEQUENCE [LARGE SCALE GENOMIC DNA]</scope>
    <source>
        <strain evidence="3 4">RSe5-2</strain>
    </source>
</reference>
<protein>
    <submittedName>
        <fullName evidence="3">Trp biosynthesis-associated membrane protein</fullName>
    </submittedName>
</protein>
<dbReference type="RefSeq" id="WP_270684955.1">
    <property type="nucleotide sequence ID" value="NZ_JAQFWQ010000018.1"/>
</dbReference>
<accession>A0ABT4U166</accession>
<keyword evidence="2" id="KW-0472">Membrane</keyword>
<organism evidence="3 4">
    <name type="scientific">Nocardiopsis endophytica</name>
    <dbReference type="NCBI Taxonomy" id="3018445"/>
    <lineage>
        <taxon>Bacteria</taxon>
        <taxon>Bacillati</taxon>
        <taxon>Actinomycetota</taxon>
        <taxon>Actinomycetes</taxon>
        <taxon>Streptosporangiales</taxon>
        <taxon>Nocardiopsidaceae</taxon>
        <taxon>Nocardiopsis</taxon>
    </lineage>
</organism>
<feature type="transmembrane region" description="Helical" evidence="2">
    <location>
        <begin position="60"/>
        <end position="78"/>
    </location>
</feature>
<evidence type="ECO:0000313" key="4">
    <source>
        <dbReference type="Proteomes" id="UP001527866"/>
    </source>
</evidence>
<feature type="transmembrane region" description="Helical" evidence="2">
    <location>
        <begin position="132"/>
        <end position="154"/>
    </location>
</feature>
<feature type="compositionally biased region" description="Low complexity" evidence="1">
    <location>
        <begin position="203"/>
        <end position="214"/>
    </location>
</feature>
<sequence>MSGPDHARAKREYTSALAATAVGAAALITAAGQTWASGDVEVPGPLAAAPVQVDGATAAPAVAAMGWAGLAAVAALIATRGRARTAAGVLMVLFGAGALAGVWTGTRGSSLAAAALRATTARGELGGLHVEWGWPALAAFGGAVLLAAGAAAAWRGPAWPAMGSRYDRHGASAATSRNGPADPADLWRSLDHGEDPTADPAQGGASAEEAGGAPDNDDPDRDRARPAGAPAAQKEP</sequence>
<evidence type="ECO:0000256" key="1">
    <source>
        <dbReference type="SAM" id="MobiDB-lite"/>
    </source>
</evidence>
<keyword evidence="4" id="KW-1185">Reference proteome</keyword>
<feature type="region of interest" description="Disordered" evidence="1">
    <location>
        <begin position="169"/>
        <end position="236"/>
    </location>
</feature>
<dbReference type="InterPro" id="IPR019051">
    <property type="entry name" value="Trp_biosyn_TM_oprn/chp"/>
</dbReference>
<gene>
    <name evidence="3" type="ORF">O4J56_08590</name>
</gene>
<dbReference type="EMBL" id="JAQFWQ010000018">
    <property type="protein sequence ID" value="MDA2810689.1"/>
    <property type="molecule type" value="Genomic_DNA"/>
</dbReference>
<keyword evidence="2" id="KW-0812">Transmembrane</keyword>
<evidence type="ECO:0000256" key="2">
    <source>
        <dbReference type="SAM" id="Phobius"/>
    </source>
</evidence>